<dbReference type="GO" id="GO:0016567">
    <property type="term" value="P:protein ubiquitination"/>
    <property type="evidence" value="ECO:0007669"/>
    <property type="project" value="InterPro"/>
</dbReference>
<accession>A0A183DJE4</accession>
<evidence type="ECO:0000256" key="2">
    <source>
        <dbReference type="ARBA" id="ARBA00023242"/>
    </source>
</evidence>
<name>A0A183DJE4_9BILA</name>
<dbReference type="Gene3D" id="2.130.10.10">
    <property type="entry name" value="YVTN repeat-like/Quinoprotein amine dehydrogenase"/>
    <property type="match status" value="1"/>
</dbReference>
<dbReference type="InterPro" id="IPR015943">
    <property type="entry name" value="WD40/YVTN_repeat-like_dom_sf"/>
</dbReference>
<evidence type="ECO:0000313" key="3">
    <source>
        <dbReference type="WBParaSite" id="GPUH_0000884501-mRNA-1"/>
    </source>
</evidence>
<dbReference type="PANTHER" id="PTHR13129">
    <property type="entry name" value="VPRBP PROTEIN-RELATED"/>
    <property type="match status" value="1"/>
</dbReference>
<evidence type="ECO:0000256" key="1">
    <source>
        <dbReference type="ARBA" id="ARBA00004123"/>
    </source>
</evidence>
<protein>
    <submittedName>
        <fullName evidence="3">Metallophos domain-containing protein</fullName>
    </submittedName>
</protein>
<dbReference type="InterPro" id="IPR033270">
    <property type="entry name" value="VPRBP/DCAF1"/>
</dbReference>
<dbReference type="AlphaFoldDB" id="A0A183DJE4"/>
<dbReference type="GO" id="GO:0080008">
    <property type="term" value="C:Cul4-RING E3 ubiquitin ligase complex"/>
    <property type="evidence" value="ECO:0007669"/>
    <property type="project" value="TreeGrafter"/>
</dbReference>
<dbReference type="WBParaSite" id="GPUH_0000884501-mRNA-1">
    <property type="protein sequence ID" value="GPUH_0000884501-mRNA-1"/>
    <property type="gene ID" value="GPUH_0000884501"/>
</dbReference>
<comment type="subcellular location">
    <subcellularLocation>
        <location evidence="1">Nucleus</location>
    </subcellularLocation>
</comment>
<keyword evidence="2" id="KW-0539">Nucleus</keyword>
<dbReference type="PANTHER" id="PTHR13129:SF4">
    <property type="entry name" value="DDB1- AND CUL4-ASSOCIATED FACTOR 1"/>
    <property type="match status" value="1"/>
</dbReference>
<reference evidence="3" key="1">
    <citation type="submission" date="2016-06" db="UniProtKB">
        <authorList>
            <consortium name="WormBaseParasite"/>
        </authorList>
    </citation>
    <scope>IDENTIFICATION</scope>
</reference>
<proteinExistence type="predicted"/>
<sequence length="79" mass="8908">LVLNDGILWDLRMGTECVHKFDRLSANGYGVFHPHGNEWDVRNFKLLHSVSALDQCAIVFSGGSHVIYAGKHNQFLELL</sequence>
<organism evidence="3">
    <name type="scientific">Gongylonema pulchrum</name>
    <dbReference type="NCBI Taxonomy" id="637853"/>
    <lineage>
        <taxon>Eukaryota</taxon>
        <taxon>Metazoa</taxon>
        <taxon>Ecdysozoa</taxon>
        <taxon>Nematoda</taxon>
        <taxon>Chromadorea</taxon>
        <taxon>Rhabditida</taxon>
        <taxon>Spirurina</taxon>
        <taxon>Spiruromorpha</taxon>
        <taxon>Spiruroidea</taxon>
        <taxon>Gongylonematidae</taxon>
        <taxon>Gongylonema</taxon>
    </lineage>
</organism>
<dbReference type="GO" id="GO:0005634">
    <property type="term" value="C:nucleus"/>
    <property type="evidence" value="ECO:0007669"/>
    <property type="project" value="UniProtKB-SubCell"/>
</dbReference>